<dbReference type="RefSeq" id="WP_249904427.1">
    <property type="nucleotide sequence ID" value="NZ_JAMGBA010000002.1"/>
</dbReference>
<sequence>MTYSAADIVADPEWLAHRYDEQADTFQYRHVTRGRHAEVGFATDDYLGKEENPVVIPRDEAAGLLGEQAPIHFIFHSAYCASTMLVRALDVPGSAMGISEPVILNDMVGWRSRGADVQIQARVMDNVLGQLSRPWAPGEAVVVKPSNVFNGLALGALGLRPESKALLLHAPLEEFLLSIARKGMWCRLWARELLERLLQQGMVDLGFEPRDFLRQTDLQVAGVGWLAQQMQFHRIAKHFGADRIASQDSEKLTGDPAASVAKVASHFGLKTAAPAEYAGHPAISRNSKSGAGFERGERQLDQARAREVYGDEIEKVAEWIRVVGERRGVSLELPFPLA</sequence>
<organism evidence="1 2">
    <name type="scientific">Sphingomonas caseinilyticus</name>
    <dbReference type="NCBI Taxonomy" id="2908205"/>
    <lineage>
        <taxon>Bacteria</taxon>
        <taxon>Pseudomonadati</taxon>
        <taxon>Pseudomonadota</taxon>
        <taxon>Alphaproteobacteria</taxon>
        <taxon>Sphingomonadales</taxon>
        <taxon>Sphingomonadaceae</taxon>
        <taxon>Sphingomonas</taxon>
    </lineage>
</organism>
<protein>
    <submittedName>
        <fullName evidence="1">Uncharacterized protein</fullName>
    </submittedName>
</protein>
<accession>A0ABT0RVN2</accession>
<dbReference type="EMBL" id="JAMGBA010000002">
    <property type="protein sequence ID" value="MCL6699055.1"/>
    <property type="molecule type" value="Genomic_DNA"/>
</dbReference>
<reference evidence="1 2" key="1">
    <citation type="submission" date="2022-05" db="EMBL/GenBank/DDBJ databases">
        <authorList>
            <person name="Jo J.-H."/>
            <person name="Im W.-T."/>
        </authorList>
    </citation>
    <scope>NUCLEOTIDE SEQUENCE [LARGE SCALE GENOMIC DNA]</scope>
    <source>
        <strain evidence="1 2">NSE70-1</strain>
    </source>
</reference>
<name>A0ABT0RVN2_9SPHN</name>
<proteinExistence type="predicted"/>
<evidence type="ECO:0000313" key="1">
    <source>
        <dbReference type="EMBL" id="MCL6699055.1"/>
    </source>
</evidence>
<dbReference type="Proteomes" id="UP001203410">
    <property type="component" value="Unassembled WGS sequence"/>
</dbReference>
<keyword evidence="2" id="KW-1185">Reference proteome</keyword>
<comment type="caution">
    <text evidence="1">The sequence shown here is derived from an EMBL/GenBank/DDBJ whole genome shotgun (WGS) entry which is preliminary data.</text>
</comment>
<gene>
    <name evidence="1" type="ORF">LZ496_09710</name>
</gene>
<evidence type="ECO:0000313" key="2">
    <source>
        <dbReference type="Proteomes" id="UP001203410"/>
    </source>
</evidence>